<accession>A0A1F6BTH1</accession>
<proteinExistence type="predicted"/>
<feature type="transmembrane region" description="Helical" evidence="1">
    <location>
        <begin position="44"/>
        <end position="64"/>
    </location>
</feature>
<comment type="caution">
    <text evidence="2">The sequence shown here is derived from an EMBL/GenBank/DDBJ whole genome shotgun (WGS) entry which is preliminary data.</text>
</comment>
<organism evidence="2 3">
    <name type="scientific">Candidatus Jorgensenbacteria bacterium RIFCSPLOWO2_01_FULL_45_25b</name>
    <dbReference type="NCBI Taxonomy" id="1798471"/>
    <lineage>
        <taxon>Bacteria</taxon>
        <taxon>Candidatus Joergenseniibacteriota</taxon>
    </lineage>
</organism>
<feature type="transmembrane region" description="Helical" evidence="1">
    <location>
        <begin position="20"/>
        <end position="38"/>
    </location>
</feature>
<dbReference type="AlphaFoldDB" id="A0A1F6BTH1"/>
<name>A0A1F6BTH1_9BACT</name>
<keyword evidence="1" id="KW-0812">Transmembrane</keyword>
<evidence type="ECO:0000256" key="1">
    <source>
        <dbReference type="SAM" id="Phobius"/>
    </source>
</evidence>
<evidence type="ECO:0008006" key="4">
    <source>
        <dbReference type="Google" id="ProtNLM"/>
    </source>
</evidence>
<sequence>MSTFQVPQFIEQKSKVVGPLTLPQFLYLAGAVAVSALSFRVFTYFLWIIITIFLGAFALALAFIKIHGKDLIYVLFHALGYAWKPRVYAWRREEVKYSTIDTSGLEKIEAMRRKMNMQEKIKAITLFVTTKTSRTPHQIKGEQERARYQRVRYLTGEEEVAKRVDY</sequence>
<evidence type="ECO:0000313" key="3">
    <source>
        <dbReference type="Proteomes" id="UP000176996"/>
    </source>
</evidence>
<protein>
    <recommendedName>
        <fullName evidence="4">PrgI family protein</fullName>
    </recommendedName>
</protein>
<reference evidence="2 3" key="1">
    <citation type="journal article" date="2016" name="Nat. Commun.">
        <title>Thousands of microbial genomes shed light on interconnected biogeochemical processes in an aquifer system.</title>
        <authorList>
            <person name="Anantharaman K."/>
            <person name="Brown C.T."/>
            <person name="Hug L.A."/>
            <person name="Sharon I."/>
            <person name="Castelle C.J."/>
            <person name="Probst A.J."/>
            <person name="Thomas B.C."/>
            <person name="Singh A."/>
            <person name="Wilkins M.J."/>
            <person name="Karaoz U."/>
            <person name="Brodie E.L."/>
            <person name="Williams K.H."/>
            <person name="Hubbard S.S."/>
            <person name="Banfield J.F."/>
        </authorList>
    </citation>
    <scope>NUCLEOTIDE SEQUENCE [LARGE SCALE GENOMIC DNA]</scope>
</reference>
<keyword evidence="1" id="KW-0472">Membrane</keyword>
<dbReference type="Proteomes" id="UP000176996">
    <property type="component" value="Unassembled WGS sequence"/>
</dbReference>
<keyword evidence="1" id="KW-1133">Transmembrane helix</keyword>
<gene>
    <name evidence="2" type="ORF">A3A21_02550</name>
</gene>
<evidence type="ECO:0000313" key="2">
    <source>
        <dbReference type="EMBL" id="OGG40231.1"/>
    </source>
</evidence>
<dbReference type="STRING" id="1798471.A3A21_02550"/>
<dbReference type="EMBL" id="MFKK01000030">
    <property type="protein sequence ID" value="OGG40231.1"/>
    <property type="molecule type" value="Genomic_DNA"/>
</dbReference>